<name>A0A414J776_9FIRM</name>
<proteinExistence type="predicted"/>
<sequence>MSAFSDTLSQFIDDKKIKVYSMAKYCDTDRSTMYKFISGKRNPPSDEIIKKMAQFMHLSPMEWQKFKESWDVARIGADAYYKRKSVESFICNFPDQPSAEFCGCSFTPDLTYAENRSDCISLTSLQHINYYVHQMILSEADRDSGEISLFLQPDYKFLFNLLASLNPSDSLKISQIVCIGTETTFTDDHQLINLKYLHSVFPLYMAGHDYSLYYYYDKIEAHYHSFNLFPCMILTSDAALLCSSDYQTGIFFRSAKIVRMLHGIYTSYQDQCALFFTPAALTPENHAVVIGSMFDSAFTENDLIGIQPETCLTPFFTGDLLRAIFNYEIPQATSILPLTEQAFQMNMYKIQNQQFFIYSTYEGLLHFVRTGRTDEIPEIFYHPLTIAQRIHVLNEVCKCCESGAYRFLQKPLNHLPANLHFCIRGNFGTMIFKNNVGEILVLNINETKLVEIFRDYLENMEENCFYSIEESISMLRQIIEHLKKMTDTD</sequence>
<gene>
    <name evidence="2" type="ORF">DW740_08130</name>
</gene>
<feature type="domain" description="HTH cro/C1-type" evidence="1">
    <location>
        <begin position="7"/>
        <end position="63"/>
    </location>
</feature>
<dbReference type="AlphaFoldDB" id="A0A414J776"/>
<dbReference type="Proteomes" id="UP000283745">
    <property type="component" value="Unassembled WGS sequence"/>
</dbReference>
<reference evidence="2 3" key="1">
    <citation type="submission" date="2018-08" db="EMBL/GenBank/DDBJ databases">
        <title>A genome reference for cultivated species of the human gut microbiota.</title>
        <authorList>
            <person name="Zou Y."/>
            <person name="Xue W."/>
            <person name="Luo G."/>
        </authorList>
    </citation>
    <scope>NUCLEOTIDE SEQUENCE [LARGE SCALE GENOMIC DNA]</scope>
    <source>
        <strain evidence="2 3">AM28-23</strain>
    </source>
</reference>
<dbReference type="InterPro" id="IPR010982">
    <property type="entry name" value="Lambda_DNA-bd_dom_sf"/>
</dbReference>
<accession>A0A414J776</accession>
<dbReference type="SUPFAM" id="SSF47413">
    <property type="entry name" value="lambda repressor-like DNA-binding domains"/>
    <property type="match status" value="1"/>
</dbReference>
<dbReference type="SMART" id="SM00530">
    <property type="entry name" value="HTH_XRE"/>
    <property type="match status" value="1"/>
</dbReference>
<dbReference type="EMBL" id="QSKF01000005">
    <property type="protein sequence ID" value="RHE40254.1"/>
    <property type="molecule type" value="Genomic_DNA"/>
</dbReference>
<dbReference type="Gene3D" id="1.10.260.40">
    <property type="entry name" value="lambda repressor-like DNA-binding domains"/>
    <property type="match status" value="1"/>
</dbReference>
<dbReference type="InterPro" id="IPR001387">
    <property type="entry name" value="Cro/C1-type_HTH"/>
</dbReference>
<organism evidence="2 3">
    <name type="scientific">Blautia obeum</name>
    <dbReference type="NCBI Taxonomy" id="40520"/>
    <lineage>
        <taxon>Bacteria</taxon>
        <taxon>Bacillati</taxon>
        <taxon>Bacillota</taxon>
        <taxon>Clostridia</taxon>
        <taxon>Lachnospirales</taxon>
        <taxon>Lachnospiraceae</taxon>
        <taxon>Blautia</taxon>
    </lineage>
</organism>
<comment type="caution">
    <text evidence="2">The sequence shown here is derived from an EMBL/GenBank/DDBJ whole genome shotgun (WGS) entry which is preliminary data.</text>
</comment>
<protein>
    <submittedName>
        <fullName evidence="2">XRE family transcriptional regulator</fullName>
    </submittedName>
</protein>
<dbReference type="GO" id="GO:0003677">
    <property type="term" value="F:DNA binding"/>
    <property type="evidence" value="ECO:0007669"/>
    <property type="project" value="InterPro"/>
</dbReference>
<evidence type="ECO:0000259" key="1">
    <source>
        <dbReference type="SMART" id="SM00530"/>
    </source>
</evidence>
<evidence type="ECO:0000313" key="3">
    <source>
        <dbReference type="Proteomes" id="UP000283745"/>
    </source>
</evidence>
<evidence type="ECO:0000313" key="2">
    <source>
        <dbReference type="EMBL" id="RHE40254.1"/>
    </source>
</evidence>
<dbReference type="CDD" id="cd00093">
    <property type="entry name" value="HTH_XRE"/>
    <property type="match status" value="1"/>
</dbReference>
<dbReference type="RefSeq" id="WP_118050401.1">
    <property type="nucleotide sequence ID" value="NZ_CABJFK010000005.1"/>
</dbReference>